<comment type="caution">
    <text evidence="7">The sequence shown here is derived from an EMBL/GenBank/DDBJ whole genome shotgun (WGS) entry which is preliminary data.</text>
</comment>
<dbReference type="GO" id="GO:0019843">
    <property type="term" value="F:rRNA binding"/>
    <property type="evidence" value="ECO:0007669"/>
    <property type="project" value="UniProtKB-UniRule"/>
</dbReference>
<evidence type="ECO:0000256" key="5">
    <source>
        <dbReference type="RuleBase" id="RU003919"/>
    </source>
</evidence>
<organism evidence="7 8">
    <name type="scientific">Crocosphaera watsonii WH 8502</name>
    <dbReference type="NCBI Taxonomy" id="423474"/>
    <lineage>
        <taxon>Bacteria</taxon>
        <taxon>Bacillati</taxon>
        <taxon>Cyanobacteriota</taxon>
        <taxon>Cyanophyceae</taxon>
        <taxon>Oscillatoriophycideae</taxon>
        <taxon>Chroococcales</taxon>
        <taxon>Aphanothecaceae</taxon>
        <taxon>Crocosphaera</taxon>
    </lineage>
</organism>
<dbReference type="FunFam" id="1.10.287.10:FF:000002">
    <property type="entry name" value="30S ribosomal protein S15"/>
    <property type="match status" value="1"/>
</dbReference>
<keyword evidence="4 6" id="KW-0699">rRNA-binding</keyword>
<evidence type="ECO:0000313" key="7">
    <source>
        <dbReference type="EMBL" id="CCQ52469.1"/>
    </source>
</evidence>
<evidence type="ECO:0000256" key="6">
    <source>
        <dbReference type="RuleBase" id="RU004524"/>
    </source>
</evidence>
<dbReference type="EMBL" id="CAQK01000670">
    <property type="protein sequence ID" value="CCQ52469.1"/>
    <property type="molecule type" value="Genomic_DNA"/>
</dbReference>
<dbReference type="SMART" id="SM01387">
    <property type="entry name" value="Ribosomal_S15"/>
    <property type="match status" value="1"/>
</dbReference>
<evidence type="ECO:0000256" key="1">
    <source>
        <dbReference type="ARBA" id="ARBA00022980"/>
    </source>
</evidence>
<dbReference type="GO" id="GO:0003735">
    <property type="term" value="F:structural constituent of ribosome"/>
    <property type="evidence" value="ECO:0007669"/>
    <property type="project" value="InterPro"/>
</dbReference>
<evidence type="ECO:0000313" key="8">
    <source>
        <dbReference type="Proteomes" id="UP000018348"/>
    </source>
</evidence>
<dbReference type="PANTHER" id="PTHR23321:SF26">
    <property type="entry name" value="SMALL RIBOSOMAL SUBUNIT PROTEIN US15M"/>
    <property type="match status" value="1"/>
</dbReference>
<dbReference type="CDD" id="cd00353">
    <property type="entry name" value="Ribosomal_S15p_S13e"/>
    <property type="match status" value="1"/>
</dbReference>
<dbReference type="InterPro" id="IPR005290">
    <property type="entry name" value="Ribosomal_uS15_bac-type"/>
</dbReference>
<dbReference type="NCBIfam" id="TIGR00952">
    <property type="entry name" value="S15_bact"/>
    <property type="match status" value="1"/>
</dbReference>
<evidence type="ECO:0000256" key="3">
    <source>
        <dbReference type="ARBA" id="ARBA00064542"/>
    </source>
</evidence>
<accession>T2IHW3</accession>
<dbReference type="GO" id="GO:0006412">
    <property type="term" value="P:translation"/>
    <property type="evidence" value="ECO:0007669"/>
    <property type="project" value="UniProtKB-UniRule"/>
</dbReference>
<dbReference type="SUPFAM" id="SSF47060">
    <property type="entry name" value="S15/NS1 RNA-binding domain"/>
    <property type="match status" value="1"/>
</dbReference>
<keyword evidence="4 6" id="KW-0694">RNA-binding</keyword>
<dbReference type="Gene3D" id="6.10.250.3130">
    <property type="match status" value="1"/>
</dbReference>
<evidence type="ECO:0000256" key="4">
    <source>
        <dbReference type="HAMAP-Rule" id="MF_01343"/>
    </source>
</evidence>
<protein>
    <recommendedName>
        <fullName evidence="4">Small ribosomal subunit protein uS15</fullName>
    </recommendedName>
</protein>
<proteinExistence type="inferred from homology"/>
<comment type="function">
    <text evidence="4">Forms an intersubunit bridge (bridge B4) with the 23S rRNA of the 50S subunit in the ribosome.</text>
</comment>
<dbReference type="GO" id="GO:0022627">
    <property type="term" value="C:cytosolic small ribosomal subunit"/>
    <property type="evidence" value="ECO:0007669"/>
    <property type="project" value="TreeGrafter"/>
</dbReference>
<comment type="similarity">
    <text evidence="4 5">Belongs to the universal ribosomal protein uS15 family.</text>
</comment>
<reference evidence="7 8" key="2">
    <citation type="submission" date="2013-09" db="EMBL/GenBank/DDBJ databases">
        <title>Whole genome comparison of six Crocosphaera watsonii strains with differing phenotypes.</title>
        <authorList>
            <person name="Bench S.R."/>
            <person name="Heller P."/>
            <person name="Frank I."/>
            <person name="Arciniega M."/>
            <person name="Shilova I.N."/>
            <person name="Zehr J.P."/>
        </authorList>
    </citation>
    <scope>NUCLEOTIDE SEQUENCE [LARGE SCALE GENOMIC DNA]</scope>
    <source>
        <strain evidence="7 8">WH 8502</strain>
    </source>
</reference>
<comment type="subunit">
    <text evidence="3 4">Part of the 30S ribosomal subunit. Forms a bridge to the 50S subunit in the 70S ribosome, contacting the 23S rRNA.</text>
</comment>
<reference evidence="7 8" key="1">
    <citation type="submission" date="2013-01" db="EMBL/GenBank/DDBJ databases">
        <authorList>
            <person name="Bench S."/>
        </authorList>
    </citation>
    <scope>NUCLEOTIDE SEQUENCE [LARGE SCALE GENOMIC DNA]</scope>
    <source>
        <strain evidence="7 8">WH 8502</strain>
    </source>
</reference>
<keyword evidence="1 4" id="KW-0689">Ribosomal protein</keyword>
<comment type="function">
    <text evidence="4 6">One of the primary rRNA binding proteins, it binds directly to 16S rRNA where it helps nucleate assembly of the platform of the 30S subunit by binding and bridging several RNA helices of the 16S rRNA.</text>
</comment>
<evidence type="ECO:0000256" key="2">
    <source>
        <dbReference type="ARBA" id="ARBA00023274"/>
    </source>
</evidence>
<dbReference type="PROSITE" id="PS00362">
    <property type="entry name" value="RIBOSOMAL_S15"/>
    <property type="match status" value="1"/>
</dbReference>
<dbReference type="Proteomes" id="UP000018348">
    <property type="component" value="Unassembled WGS sequence"/>
</dbReference>
<dbReference type="HAMAP" id="MF_01343_B">
    <property type="entry name" value="Ribosomal_uS15_B"/>
    <property type="match status" value="1"/>
</dbReference>
<keyword evidence="2 4" id="KW-0687">Ribonucleoprotein</keyword>
<gene>
    <name evidence="4" type="primary">rpsO</name>
    <name evidence="4" type="synonym">rps15</name>
    <name evidence="7" type="ORF">CWATWH8502_2016</name>
</gene>
<dbReference type="AlphaFoldDB" id="T2IHW3"/>
<dbReference type="InterPro" id="IPR000589">
    <property type="entry name" value="Ribosomal_uS15"/>
</dbReference>
<name>T2IHW3_CROWT</name>
<dbReference type="InterPro" id="IPR009068">
    <property type="entry name" value="uS15_NS1_RNA-bd_sf"/>
</dbReference>
<dbReference type="Pfam" id="PF00312">
    <property type="entry name" value="Ribosomal_S15"/>
    <property type="match status" value="1"/>
</dbReference>
<dbReference type="Gene3D" id="1.10.287.10">
    <property type="entry name" value="S15/NS1, RNA-binding"/>
    <property type="match status" value="1"/>
</dbReference>
<sequence length="93" mass="10792">MIIFMSLTASEKQTLISEYQVHETDTGSADLQVAILTKRITQLTDHLKQNPKDHASRRGLLKMIGRRRRLLAYIKGKDTNRYQALIERLGIRR</sequence>
<dbReference type="PANTHER" id="PTHR23321">
    <property type="entry name" value="RIBOSOMAL PROTEIN S15, BACTERIAL AND ORGANELLAR"/>
    <property type="match status" value="1"/>
</dbReference>